<sequence length="13" mass="1453">MNISQLCSTCKPQ</sequence>
<accession>A0A0A9B4P3</accession>
<dbReference type="EMBL" id="GBRH01241800">
    <property type="protein sequence ID" value="JAD56095.1"/>
    <property type="molecule type" value="Transcribed_RNA"/>
</dbReference>
<reference evidence="1" key="2">
    <citation type="journal article" date="2015" name="Data Brief">
        <title>Shoot transcriptome of the giant reed, Arundo donax.</title>
        <authorList>
            <person name="Barrero R.A."/>
            <person name="Guerrero F.D."/>
            <person name="Moolhuijzen P."/>
            <person name="Goolsby J.A."/>
            <person name="Tidwell J."/>
            <person name="Bellgard S.E."/>
            <person name="Bellgard M.I."/>
        </authorList>
    </citation>
    <scope>NUCLEOTIDE SEQUENCE</scope>
    <source>
        <tissue evidence="1">Shoot tissue taken approximately 20 cm above the soil surface</tissue>
    </source>
</reference>
<name>A0A0A9B4P3_ARUDO</name>
<proteinExistence type="predicted"/>
<protein>
    <submittedName>
        <fullName evidence="1">Uncharacterized protein</fullName>
    </submittedName>
</protein>
<reference evidence="1" key="1">
    <citation type="submission" date="2014-09" db="EMBL/GenBank/DDBJ databases">
        <authorList>
            <person name="Magalhaes I.L.F."/>
            <person name="Oliveira U."/>
            <person name="Santos F.R."/>
            <person name="Vidigal T.H.D.A."/>
            <person name="Brescovit A.D."/>
            <person name="Santos A.J."/>
        </authorList>
    </citation>
    <scope>NUCLEOTIDE SEQUENCE</scope>
    <source>
        <tissue evidence="1">Shoot tissue taken approximately 20 cm above the soil surface</tissue>
    </source>
</reference>
<organism evidence="1">
    <name type="scientific">Arundo donax</name>
    <name type="common">Giant reed</name>
    <name type="synonym">Donax arundinaceus</name>
    <dbReference type="NCBI Taxonomy" id="35708"/>
    <lineage>
        <taxon>Eukaryota</taxon>
        <taxon>Viridiplantae</taxon>
        <taxon>Streptophyta</taxon>
        <taxon>Embryophyta</taxon>
        <taxon>Tracheophyta</taxon>
        <taxon>Spermatophyta</taxon>
        <taxon>Magnoliopsida</taxon>
        <taxon>Liliopsida</taxon>
        <taxon>Poales</taxon>
        <taxon>Poaceae</taxon>
        <taxon>PACMAD clade</taxon>
        <taxon>Arundinoideae</taxon>
        <taxon>Arundineae</taxon>
        <taxon>Arundo</taxon>
    </lineage>
</organism>
<evidence type="ECO:0000313" key="1">
    <source>
        <dbReference type="EMBL" id="JAD56095.1"/>
    </source>
</evidence>